<dbReference type="PANTHER" id="PTHR39158:SF1">
    <property type="entry name" value="DNAJ HOMOLOG SUBFAMILY C MEMBER 28"/>
    <property type="match status" value="1"/>
</dbReference>
<dbReference type="PANTHER" id="PTHR39158">
    <property type="entry name" value="OS08G0560600 PROTEIN"/>
    <property type="match status" value="1"/>
</dbReference>
<feature type="domain" description="DnaJ homologue subfamily C member 28 conserved" evidence="1">
    <location>
        <begin position="7"/>
        <end position="73"/>
    </location>
</feature>
<dbReference type="AlphaFoldDB" id="A0AAU8PDC3"/>
<sequence>MDIVAVIAENKIREAMEKGEFDNLPGKGKPLQLEDLSGVPEELRASYLILKNAGVLPPELELHREILSLKKLIDFCYQEEERQDLTRKLNEKILRFNLLMERRGMNAAVNFYQEKIYRKLGRGYTP</sequence>
<reference evidence="3" key="1">
    <citation type="submission" date="2011-05" db="EMBL/GenBank/DDBJ databases">
        <title>Complete sequence of Desulfotomaculum kuznetsovii DSM 6115.</title>
        <authorList>
            <person name="Lucas S."/>
            <person name="Han J."/>
            <person name="Lapidus A."/>
            <person name="Cheng J.-F."/>
            <person name="Goodwin L."/>
            <person name="Pitluck S."/>
            <person name="Peters L."/>
            <person name="Mikhailova N."/>
            <person name="Lu M."/>
            <person name="Saunders E."/>
            <person name="Han C."/>
            <person name="Tapia R."/>
            <person name="Land M."/>
            <person name="Hauser L."/>
            <person name="Kyrpides N."/>
            <person name="Ivanova N."/>
            <person name="Pagani I."/>
            <person name="Nazina T."/>
            <person name="Ivanova A."/>
            <person name="Parshina S."/>
            <person name="Kuever J."/>
            <person name="Muyzer G."/>
            <person name="Plugge C."/>
            <person name="Stams A."/>
            <person name="Woyke T."/>
        </authorList>
    </citation>
    <scope>NUCLEOTIDE SEQUENCE [LARGE SCALE GENOMIC DNA]</scope>
    <source>
        <strain evidence="3">DSM 6115 / VKM B-1805 / 17</strain>
    </source>
</reference>
<keyword evidence="3" id="KW-1185">Reference proteome</keyword>
<proteinExistence type="predicted"/>
<dbReference type="InterPro" id="IPR052573">
    <property type="entry name" value="DnaJ_C_subfamily_28"/>
</dbReference>
<dbReference type="Proteomes" id="UP000009229">
    <property type="component" value="Chromosome"/>
</dbReference>
<name>A0AAU8PDC3_DESK7</name>
<dbReference type="InterPro" id="IPR018961">
    <property type="entry name" value="DnaJ_homolog_subfam-C_membr-28"/>
</dbReference>
<organism evidence="2 3">
    <name type="scientific">Desulfofundulus kuznetsovii (strain DSM 6115 / VKM B-1805 / 17)</name>
    <name type="common">Desulfotomaculum kuznetsovii</name>
    <dbReference type="NCBI Taxonomy" id="760568"/>
    <lineage>
        <taxon>Bacteria</taxon>
        <taxon>Bacillati</taxon>
        <taxon>Bacillota</taxon>
        <taxon>Clostridia</taxon>
        <taxon>Eubacteriales</taxon>
        <taxon>Peptococcaceae</taxon>
        <taxon>Desulfofundulus</taxon>
    </lineage>
</organism>
<evidence type="ECO:0000313" key="3">
    <source>
        <dbReference type="Proteomes" id="UP000009229"/>
    </source>
</evidence>
<evidence type="ECO:0000313" key="2">
    <source>
        <dbReference type="EMBL" id="AEG13672.1"/>
    </source>
</evidence>
<protein>
    <submittedName>
        <fullName evidence="2">DnaJ-like, subfamily C, domain-containing protein</fullName>
    </submittedName>
</protein>
<gene>
    <name evidence="2" type="ordered locus">Desku_0022</name>
</gene>
<dbReference type="RefSeq" id="WP_013821187.1">
    <property type="nucleotide sequence ID" value="NC_015573.1"/>
</dbReference>
<dbReference type="EMBL" id="CP002770">
    <property type="protein sequence ID" value="AEG13672.1"/>
    <property type="molecule type" value="Genomic_DNA"/>
</dbReference>
<dbReference type="Pfam" id="PF09350">
    <property type="entry name" value="DJC28_CD"/>
    <property type="match status" value="1"/>
</dbReference>
<dbReference type="KEGG" id="dku:Desku_0022"/>
<accession>A0AAU8PDC3</accession>
<evidence type="ECO:0000259" key="1">
    <source>
        <dbReference type="Pfam" id="PF09350"/>
    </source>
</evidence>